<accession>A0A0G4GVB2</accession>
<proteinExistence type="predicted"/>
<name>A0A0G4GVB2_9ALVE</name>
<sequence>MQDVFYALGWVLLWAQCTNPTLLKTLNEPPFDRHIVNPEELFDTVITGFKGDRPPDESQIPQKTAEFRRSTAITQVGNQTIKAIAGLYGALLGKENSWIDAVDVTVGCQVSLSRGDASTNRRNTAEAVEREIRLKLKPFFSVYITICKTYFGKWKVHMPHKSTLTLKATMEYMVGMSS</sequence>
<reference evidence="1" key="1">
    <citation type="submission" date="2014-11" db="EMBL/GenBank/DDBJ databases">
        <authorList>
            <person name="Otto D Thomas"/>
            <person name="Naeem Raeece"/>
        </authorList>
    </citation>
    <scope>NUCLEOTIDE SEQUENCE</scope>
</reference>
<organism evidence="1">
    <name type="scientific">Chromera velia CCMP2878</name>
    <dbReference type="NCBI Taxonomy" id="1169474"/>
    <lineage>
        <taxon>Eukaryota</taxon>
        <taxon>Sar</taxon>
        <taxon>Alveolata</taxon>
        <taxon>Colpodellida</taxon>
        <taxon>Chromeraceae</taxon>
        <taxon>Chromera</taxon>
    </lineage>
</organism>
<dbReference type="EMBL" id="CDMZ01001586">
    <property type="protein sequence ID" value="CEM34808.1"/>
    <property type="molecule type" value="Genomic_DNA"/>
</dbReference>
<dbReference type="AlphaFoldDB" id="A0A0G4GVB2"/>
<gene>
    <name evidence="1" type="ORF">Cvel_23531</name>
</gene>
<dbReference type="VEuPathDB" id="CryptoDB:Cvel_23531"/>
<protein>
    <submittedName>
        <fullName evidence="1">Uncharacterized protein</fullName>
    </submittedName>
</protein>
<evidence type="ECO:0000313" key="1">
    <source>
        <dbReference type="EMBL" id="CEM34808.1"/>
    </source>
</evidence>